<protein>
    <submittedName>
        <fullName evidence="1">Uncharacterized protein</fullName>
    </submittedName>
</protein>
<reference evidence="1 2" key="1">
    <citation type="submission" date="2016-04" db="EMBL/GenBank/DDBJ databases">
        <title>Genome analyses suggest a sexual origin of heterokaryosis in a supposedly ancient asexual fungus.</title>
        <authorList>
            <person name="Ropars J."/>
            <person name="Sedzielewska K."/>
            <person name="Noel J."/>
            <person name="Charron P."/>
            <person name="Farinelli L."/>
            <person name="Marton T."/>
            <person name="Kruger M."/>
            <person name="Pelin A."/>
            <person name="Brachmann A."/>
            <person name="Corradi N."/>
        </authorList>
    </citation>
    <scope>NUCLEOTIDE SEQUENCE [LARGE SCALE GENOMIC DNA]</scope>
    <source>
        <strain evidence="1 2">C2</strain>
    </source>
</reference>
<sequence>MDLDSRTYFKLNHVSYGDENFEKYGRIVDAIWPLTKRRDHETPEMWCSHIRDPFRKILEENPRILSKNGYIVMCGKLYESGKVHTGHPTDYIYCSVCDSLIFIPGNGYNARIYHDSHLKRCISGNTILDEHARRKEILQSIDRREFQIWQYKQYILREEAKINRLRLELFSQSTSHSEKDKLASVSYDHDGNFTASYKNYAQSKATIAKNTIPSAPNFEPACISVTFGNQEVISPTSYQSSNCKSDTGEIFISSLYAKQPKGTVLRLRDGTVITFV</sequence>
<gene>
    <name evidence="1" type="ORF">RhiirC2_794329</name>
</gene>
<reference evidence="1 2" key="2">
    <citation type="submission" date="2017-10" db="EMBL/GenBank/DDBJ databases">
        <title>Extensive intraspecific genome diversity in a model arbuscular mycorrhizal fungus.</title>
        <authorList>
            <person name="Chen E.C.H."/>
            <person name="Morin E."/>
            <person name="Baudet D."/>
            <person name="Noel J."/>
            <person name="Ndikumana S."/>
            <person name="Charron P."/>
            <person name="St-Onge C."/>
            <person name="Giorgi J."/>
            <person name="Grigoriev I.V."/>
            <person name="Roux C."/>
            <person name="Martin F.M."/>
            <person name="Corradi N."/>
        </authorList>
    </citation>
    <scope>NUCLEOTIDE SEQUENCE [LARGE SCALE GENOMIC DNA]</scope>
    <source>
        <strain evidence="1 2">C2</strain>
    </source>
</reference>
<proteinExistence type="predicted"/>
<evidence type="ECO:0000313" key="2">
    <source>
        <dbReference type="Proteomes" id="UP000233469"/>
    </source>
</evidence>
<organism evidence="1 2">
    <name type="scientific">Rhizophagus irregularis</name>
    <dbReference type="NCBI Taxonomy" id="588596"/>
    <lineage>
        <taxon>Eukaryota</taxon>
        <taxon>Fungi</taxon>
        <taxon>Fungi incertae sedis</taxon>
        <taxon>Mucoromycota</taxon>
        <taxon>Glomeromycotina</taxon>
        <taxon>Glomeromycetes</taxon>
        <taxon>Glomerales</taxon>
        <taxon>Glomeraceae</taxon>
        <taxon>Rhizophagus</taxon>
    </lineage>
</organism>
<dbReference type="VEuPathDB" id="FungiDB:RhiirA1_475807"/>
<accession>A0A2N1MDQ7</accession>
<dbReference type="VEuPathDB" id="FungiDB:RhiirFUN_013592"/>
<dbReference type="AlphaFoldDB" id="A0A2N1MDQ7"/>
<evidence type="ECO:0000313" key="1">
    <source>
        <dbReference type="EMBL" id="PKK59780.1"/>
    </source>
</evidence>
<dbReference type="VEuPathDB" id="FungiDB:FUN_025163"/>
<dbReference type="Proteomes" id="UP000233469">
    <property type="component" value="Unassembled WGS sequence"/>
</dbReference>
<name>A0A2N1MDQ7_9GLOM</name>
<dbReference type="EMBL" id="LLXL01002878">
    <property type="protein sequence ID" value="PKK59780.1"/>
    <property type="molecule type" value="Genomic_DNA"/>
</dbReference>
<comment type="caution">
    <text evidence="1">The sequence shown here is derived from an EMBL/GenBank/DDBJ whole genome shotgun (WGS) entry which is preliminary data.</text>
</comment>